<protein>
    <recommendedName>
        <fullName evidence="14">Cytochrome P450</fullName>
    </recommendedName>
</protein>
<evidence type="ECO:0000256" key="2">
    <source>
        <dbReference type="ARBA" id="ARBA00004167"/>
    </source>
</evidence>
<evidence type="ECO:0000313" key="12">
    <source>
        <dbReference type="EMBL" id="EYU17748.1"/>
    </source>
</evidence>
<evidence type="ECO:0000256" key="1">
    <source>
        <dbReference type="ARBA" id="ARBA00001971"/>
    </source>
</evidence>
<comment type="similarity">
    <text evidence="3 10">Belongs to the cytochrome P450 family.</text>
</comment>
<dbReference type="PhylomeDB" id="A0A022PSF1"/>
<dbReference type="InterPro" id="IPR036396">
    <property type="entry name" value="Cyt_P450_sf"/>
</dbReference>
<evidence type="ECO:0000256" key="10">
    <source>
        <dbReference type="RuleBase" id="RU000461"/>
    </source>
</evidence>
<feature type="binding site" description="axial binding residue" evidence="9">
    <location>
        <position position="448"/>
    </location>
    <ligand>
        <name>heme</name>
        <dbReference type="ChEBI" id="CHEBI:30413"/>
    </ligand>
    <ligandPart>
        <name>Fe</name>
        <dbReference type="ChEBI" id="CHEBI:18248"/>
    </ligandPart>
</feature>
<dbReference type="InterPro" id="IPR017972">
    <property type="entry name" value="Cyt_P450_CS"/>
</dbReference>
<keyword evidence="5 9" id="KW-0479">Metal-binding</keyword>
<dbReference type="GO" id="GO:0016020">
    <property type="term" value="C:membrane"/>
    <property type="evidence" value="ECO:0007669"/>
    <property type="project" value="UniProtKB-SubCell"/>
</dbReference>
<dbReference type="GO" id="GO:0020037">
    <property type="term" value="F:heme binding"/>
    <property type="evidence" value="ECO:0007669"/>
    <property type="project" value="InterPro"/>
</dbReference>
<dbReference type="PRINTS" id="PR00463">
    <property type="entry name" value="EP450I"/>
</dbReference>
<organism evidence="12 13">
    <name type="scientific">Erythranthe guttata</name>
    <name type="common">Yellow monkey flower</name>
    <name type="synonym">Mimulus guttatus</name>
    <dbReference type="NCBI Taxonomy" id="4155"/>
    <lineage>
        <taxon>Eukaryota</taxon>
        <taxon>Viridiplantae</taxon>
        <taxon>Streptophyta</taxon>
        <taxon>Embryophyta</taxon>
        <taxon>Tracheophyta</taxon>
        <taxon>Spermatophyta</taxon>
        <taxon>Magnoliopsida</taxon>
        <taxon>eudicotyledons</taxon>
        <taxon>Gunneridae</taxon>
        <taxon>Pentapetalae</taxon>
        <taxon>asterids</taxon>
        <taxon>lamiids</taxon>
        <taxon>Lamiales</taxon>
        <taxon>Phrymaceae</taxon>
        <taxon>Erythranthe</taxon>
    </lineage>
</organism>
<evidence type="ECO:0000256" key="11">
    <source>
        <dbReference type="SAM" id="Phobius"/>
    </source>
</evidence>
<dbReference type="AlphaFoldDB" id="A0A022PSF1"/>
<dbReference type="GO" id="GO:0016491">
    <property type="term" value="F:oxidoreductase activity"/>
    <property type="evidence" value="ECO:0000318"/>
    <property type="project" value="GO_Central"/>
</dbReference>
<evidence type="ECO:0000313" key="13">
    <source>
        <dbReference type="Proteomes" id="UP000030748"/>
    </source>
</evidence>
<keyword evidence="6 10" id="KW-0560">Oxidoreductase</keyword>
<keyword evidence="8 10" id="KW-0503">Monooxygenase</keyword>
<dbReference type="GO" id="GO:0004497">
    <property type="term" value="F:monooxygenase activity"/>
    <property type="evidence" value="ECO:0007669"/>
    <property type="project" value="UniProtKB-KW"/>
</dbReference>
<dbReference type="PRINTS" id="PR00385">
    <property type="entry name" value="P450"/>
</dbReference>
<dbReference type="OrthoDB" id="1470350at2759"/>
<evidence type="ECO:0000256" key="9">
    <source>
        <dbReference type="PIRSR" id="PIRSR602401-1"/>
    </source>
</evidence>
<reference evidence="12 13" key="1">
    <citation type="journal article" date="2013" name="Proc. Natl. Acad. Sci. U.S.A.">
        <title>Fine-scale variation in meiotic recombination in Mimulus inferred from population shotgun sequencing.</title>
        <authorList>
            <person name="Hellsten U."/>
            <person name="Wright K.M."/>
            <person name="Jenkins J."/>
            <person name="Shu S."/>
            <person name="Yuan Y."/>
            <person name="Wessler S.R."/>
            <person name="Schmutz J."/>
            <person name="Willis J.H."/>
            <person name="Rokhsar D.S."/>
        </authorList>
    </citation>
    <scope>NUCLEOTIDE SEQUENCE [LARGE SCALE GENOMIC DNA]</scope>
    <source>
        <strain evidence="13">cv. DUN x IM62</strain>
    </source>
</reference>
<feature type="transmembrane region" description="Helical" evidence="11">
    <location>
        <begin position="6"/>
        <end position="26"/>
    </location>
</feature>
<evidence type="ECO:0008006" key="14">
    <source>
        <dbReference type="Google" id="ProtNLM"/>
    </source>
</evidence>
<keyword evidence="13" id="KW-1185">Reference proteome</keyword>
<dbReference type="Proteomes" id="UP000030748">
    <property type="component" value="Unassembled WGS sequence"/>
</dbReference>
<keyword evidence="7 9" id="KW-0408">Iron</keyword>
<dbReference type="Pfam" id="PF00067">
    <property type="entry name" value="p450"/>
    <property type="match status" value="1"/>
</dbReference>
<proteinExistence type="inferred from homology"/>
<dbReference type="CDD" id="cd11072">
    <property type="entry name" value="CYP71-like"/>
    <property type="match status" value="1"/>
</dbReference>
<dbReference type="PANTHER" id="PTHR47955:SF15">
    <property type="entry name" value="CYTOCHROME P450 71A2-LIKE"/>
    <property type="match status" value="1"/>
</dbReference>
<dbReference type="STRING" id="4155.A0A022PSF1"/>
<dbReference type="InterPro" id="IPR002401">
    <property type="entry name" value="Cyt_P450_E_grp-I"/>
</dbReference>
<evidence type="ECO:0000256" key="8">
    <source>
        <dbReference type="ARBA" id="ARBA00023033"/>
    </source>
</evidence>
<dbReference type="EMBL" id="KI632363">
    <property type="protein sequence ID" value="EYU17748.1"/>
    <property type="molecule type" value="Genomic_DNA"/>
</dbReference>
<dbReference type="InterPro" id="IPR001128">
    <property type="entry name" value="Cyt_P450"/>
</dbReference>
<dbReference type="PROSITE" id="PS00086">
    <property type="entry name" value="CYTOCHROME_P450"/>
    <property type="match status" value="1"/>
</dbReference>
<keyword evidence="11" id="KW-0472">Membrane</keyword>
<dbReference type="PANTHER" id="PTHR47955">
    <property type="entry name" value="CYTOCHROME P450 FAMILY 71 PROTEIN"/>
    <property type="match status" value="1"/>
</dbReference>
<accession>A0A022PSF1</accession>
<evidence type="ECO:0000256" key="7">
    <source>
        <dbReference type="ARBA" id="ARBA00023004"/>
    </source>
</evidence>
<dbReference type="GO" id="GO:0005506">
    <property type="term" value="F:iron ion binding"/>
    <property type="evidence" value="ECO:0007669"/>
    <property type="project" value="InterPro"/>
</dbReference>
<gene>
    <name evidence="12" type="ORF">MIMGU_mgv1a019414mg</name>
</gene>
<name>A0A022PSF1_ERYGU</name>
<keyword evidence="11" id="KW-1133">Transmembrane helix</keyword>
<dbReference type="FunFam" id="1.10.630.10:FF:000011">
    <property type="entry name" value="Cytochrome P450 83B1"/>
    <property type="match status" value="1"/>
</dbReference>
<dbReference type="GO" id="GO:0016705">
    <property type="term" value="F:oxidoreductase activity, acting on paired donors, with incorporation or reduction of molecular oxygen"/>
    <property type="evidence" value="ECO:0007669"/>
    <property type="project" value="InterPro"/>
</dbReference>
<dbReference type="eggNOG" id="KOG0156">
    <property type="taxonomic scope" value="Eukaryota"/>
</dbReference>
<evidence type="ECO:0000256" key="3">
    <source>
        <dbReference type="ARBA" id="ARBA00010617"/>
    </source>
</evidence>
<dbReference type="KEGG" id="egt:105950430"/>
<sequence>MELLHPFIFPFLVSLFLLWSITKWWFIKKSAANKKNSPPSPRKLPILGNLHQVGSLPHRDLQTLANKHGPFMLLHFGTVPFIIVSSADSAREIMTTHDIVFSNRPDFKSFKKLLYGCKDVAVAPYGEYWKRMKGIFVHQLLSNKRVQSFRYIREEETDHLIGKIIRESCNAGNKVVNLSKMFSELAIDGICRSAFGVKCSDSENGKKFLVLLKDLMELLGALCIGDFVPWLGWIDRVNGLDKRVDDVARGLDCFLEDVIRQHTEASKERNGENFLDILLEICGDNNTLEKDSIKALLLDVFAGGTDTIATLLEWLMSELFRHPIVMGKLQNEVREILRGKHAIKDDDLEKMHYLKAVVKETLRCHPPIPLLTRRIIDKDVKVMGYDVSKGTTVMINGWAIGRDPQYWDEPEKFEPERFLKKKYSNDNNIAFKGLDFEFMSFGAGRRGCPGISFAVATIEFVVANIVHKFNWELPDGLQGKDLDMTESPGATVRRATPLFAIATLN</sequence>
<evidence type="ECO:0000256" key="4">
    <source>
        <dbReference type="ARBA" id="ARBA00022617"/>
    </source>
</evidence>
<keyword evidence="4 9" id="KW-0349">Heme</keyword>
<dbReference type="Gene3D" id="1.10.630.10">
    <property type="entry name" value="Cytochrome P450"/>
    <property type="match status" value="1"/>
</dbReference>
<comment type="cofactor">
    <cofactor evidence="1 9">
        <name>heme</name>
        <dbReference type="ChEBI" id="CHEBI:30413"/>
    </cofactor>
</comment>
<comment type="subcellular location">
    <subcellularLocation>
        <location evidence="2">Membrane</location>
        <topology evidence="2">Single-pass membrane protein</topology>
    </subcellularLocation>
</comment>
<dbReference type="SUPFAM" id="SSF48264">
    <property type="entry name" value="Cytochrome P450"/>
    <property type="match status" value="1"/>
</dbReference>
<keyword evidence="11" id="KW-0812">Transmembrane</keyword>
<dbReference type="OMA" id="NINAFFM"/>
<evidence type="ECO:0000256" key="5">
    <source>
        <dbReference type="ARBA" id="ARBA00022723"/>
    </source>
</evidence>
<evidence type="ECO:0000256" key="6">
    <source>
        <dbReference type="ARBA" id="ARBA00023002"/>
    </source>
</evidence>